<keyword evidence="1" id="KW-0472">Membrane</keyword>
<evidence type="ECO:0000313" key="3">
    <source>
        <dbReference type="EMBL" id="OIM20607.1"/>
    </source>
</evidence>
<dbReference type="Proteomes" id="UP000181728">
    <property type="component" value="Unassembled WGS sequence"/>
</dbReference>
<dbReference type="EMBL" id="MLOK01000054">
    <property type="protein sequence ID" value="OIM20607.1"/>
    <property type="molecule type" value="Genomic_DNA"/>
</dbReference>
<reference evidence="3 4" key="1">
    <citation type="journal article" date="2016" name="BMC Genomics">
        <title>Consensus pan-genome assembly of the specialised wine bacterium Oenococcus oeni.</title>
        <authorList>
            <person name="Sternes P.R."/>
            <person name="Borneman A.R."/>
        </authorList>
    </citation>
    <scope>NUCLEOTIDE SEQUENCE [LARGE SCALE GENOMIC DNA]</scope>
    <source>
        <strain evidence="3 4">AWRIB661</strain>
    </source>
</reference>
<name>A0A6N3ZZT0_OENOE</name>
<proteinExistence type="predicted"/>
<feature type="transmembrane region" description="Helical" evidence="1">
    <location>
        <begin position="40"/>
        <end position="62"/>
    </location>
</feature>
<gene>
    <name evidence="3" type="ORF">ATX59_08390</name>
    <name evidence="2" type="ORF">GA838_00315</name>
</gene>
<comment type="caution">
    <text evidence="3">The sequence shown here is derived from an EMBL/GenBank/DDBJ whole genome shotgun (WGS) entry which is preliminary data.</text>
</comment>
<evidence type="ECO:0000313" key="2">
    <source>
        <dbReference type="EMBL" id="MDV7714226.1"/>
    </source>
</evidence>
<dbReference type="RefSeq" id="WP_071437728.1">
    <property type="nucleotide sequence ID" value="NZ_MLOK01000054.1"/>
</dbReference>
<protein>
    <submittedName>
        <fullName evidence="3">Uncharacterized protein</fullName>
    </submittedName>
</protein>
<sequence>MNKDNHEEKKLFNILTYTYLAFYLVALLLMIVNVVFGKSFLFYLALVFLIVGIFIDIASNFIN</sequence>
<accession>A0A6N3ZZT0</accession>
<keyword evidence="1" id="KW-1133">Transmembrane helix</keyword>
<dbReference type="AlphaFoldDB" id="A0A6N3ZZT0"/>
<evidence type="ECO:0000313" key="4">
    <source>
        <dbReference type="Proteomes" id="UP000181728"/>
    </source>
</evidence>
<organism evidence="3 4">
    <name type="scientific">Oenococcus oeni</name>
    <name type="common">Leuconostoc oenos</name>
    <dbReference type="NCBI Taxonomy" id="1247"/>
    <lineage>
        <taxon>Bacteria</taxon>
        <taxon>Bacillati</taxon>
        <taxon>Bacillota</taxon>
        <taxon>Bacilli</taxon>
        <taxon>Lactobacillales</taxon>
        <taxon>Lactobacillaceae</taxon>
        <taxon>Oenococcus</taxon>
    </lineage>
</organism>
<evidence type="ECO:0000256" key="1">
    <source>
        <dbReference type="SAM" id="Phobius"/>
    </source>
</evidence>
<dbReference type="Proteomes" id="UP001281024">
    <property type="component" value="Unassembled WGS sequence"/>
</dbReference>
<dbReference type="EMBL" id="WERV01000001">
    <property type="protein sequence ID" value="MDV7714226.1"/>
    <property type="molecule type" value="Genomic_DNA"/>
</dbReference>
<feature type="transmembrane region" description="Helical" evidence="1">
    <location>
        <begin position="12"/>
        <end position="34"/>
    </location>
</feature>
<keyword evidence="1" id="KW-0812">Transmembrane</keyword>
<reference evidence="2" key="2">
    <citation type="submission" date="2019-10" db="EMBL/GenBank/DDBJ databases">
        <title>Malate fermentation in French cider.</title>
        <authorList>
            <person name="Cousin F.J."/>
            <person name="Medina Fernandez S."/>
            <person name="Misery B."/>
            <person name="Laplace J.-M."/>
            <person name="Cretenet M."/>
        </authorList>
    </citation>
    <scope>NUCLEOTIDE SEQUENCE</scope>
    <source>
        <strain evidence="2">UCMA15129</strain>
    </source>
</reference>